<feature type="coiled-coil region" evidence="1">
    <location>
        <begin position="660"/>
        <end position="694"/>
    </location>
</feature>
<organism evidence="3 4">
    <name type="scientific">Rhizophagus clarus</name>
    <dbReference type="NCBI Taxonomy" id="94130"/>
    <lineage>
        <taxon>Eukaryota</taxon>
        <taxon>Fungi</taxon>
        <taxon>Fungi incertae sedis</taxon>
        <taxon>Mucoromycota</taxon>
        <taxon>Glomeromycotina</taxon>
        <taxon>Glomeromycetes</taxon>
        <taxon>Glomerales</taxon>
        <taxon>Glomeraceae</taxon>
        <taxon>Rhizophagus</taxon>
    </lineage>
</organism>
<dbReference type="PANTHER" id="PTHR44329">
    <property type="entry name" value="SERINE/THREONINE-PROTEIN KINASE TNNI3K-RELATED"/>
    <property type="match status" value="1"/>
</dbReference>
<feature type="coiled-coil region" evidence="1">
    <location>
        <begin position="323"/>
        <end position="357"/>
    </location>
</feature>
<evidence type="ECO:0000256" key="1">
    <source>
        <dbReference type="SAM" id="Coils"/>
    </source>
</evidence>
<dbReference type="AlphaFoldDB" id="A0A2Z6SJG5"/>
<reference evidence="3 4" key="1">
    <citation type="submission" date="2017-11" db="EMBL/GenBank/DDBJ databases">
        <title>The genome of Rhizophagus clarus HR1 reveals common genetic basis of auxotrophy among arbuscular mycorrhizal fungi.</title>
        <authorList>
            <person name="Kobayashi Y."/>
        </authorList>
    </citation>
    <scope>NUCLEOTIDE SEQUENCE [LARGE SCALE GENOMIC DNA]</scope>
    <source>
        <strain evidence="3 4">HR1</strain>
    </source>
</reference>
<dbReference type="Proteomes" id="UP000247702">
    <property type="component" value="Unassembled WGS sequence"/>
</dbReference>
<gene>
    <name evidence="3" type="ORF">RclHR1_06780001</name>
</gene>
<dbReference type="EMBL" id="BEXD01004068">
    <property type="protein sequence ID" value="GBC06337.1"/>
    <property type="molecule type" value="Genomic_DNA"/>
</dbReference>
<evidence type="ECO:0000313" key="4">
    <source>
        <dbReference type="Proteomes" id="UP000247702"/>
    </source>
</evidence>
<dbReference type="InterPro" id="IPR051681">
    <property type="entry name" value="Ser/Thr_Kinases-Pseudokinases"/>
</dbReference>
<keyword evidence="1" id="KW-0175">Coiled coil</keyword>
<feature type="coiled-coil region" evidence="1">
    <location>
        <begin position="390"/>
        <end position="561"/>
    </location>
</feature>
<dbReference type="SUPFAM" id="SSF56112">
    <property type="entry name" value="Protein kinase-like (PK-like)"/>
    <property type="match status" value="1"/>
</dbReference>
<feature type="domain" description="Protein kinase" evidence="2">
    <location>
        <begin position="30"/>
        <end position="265"/>
    </location>
</feature>
<sequence>MFSRFGTSGNEILDQFISKNKLKWIPYNKLKNIKHLDEGGFSTIYKAKYNGIEIVLKYFNYFNNSDKNLNEFLNEWEIIYYPYEVINIFGFTKNPNTLSYMLIMEYMNKGNLRGCLTEIANNWEQKLYILYKIIRGINNIHKEDHIHYNFHDGSYQSIKSILKKDEICGVLPFIAPEVLRGKPYTQTSDIYSFSMIMWEFTSGIPPFNNRSHDFQLALSICKGERPEIIEEIPQYYIDLMKKCWDDNPLKRPTSSEILDIIEKWVILSDKMKIEGIDKELKRDIMEFINAPIENKNFVTESHPQAYYTSRLLNFTEMTAETYFQNSQNELKENRTELIELQQNKFQFEQDIQKLKLDLAIQIKEFAEKENTLQTKITYLQDEIYEKQALANDLSKQLEQNKLNNKQVQIQLSQLEQEKTNLQEKLTQQIEQAKIDLHDMMIGIRQEQRLTTKNEAKLVKLQAKLIKLQKEIDQLEQKLNKEEEIKNELAQALQVKEDKIEELEQKLINLDNVRINKLSDKREELDEIEKKLLNKLSSGGNTKELHQEKKAKEKEIIEIKKDQLDTSASYDNNRKKTVNCKITINNLKAIMACLKARHNSDLPNFNKEYNSLMNIVQKNKELQVILMISSILRLNSINLDKYNIFKIVTNSQEGTRAQLNLSMMAEDINSLRKNLDELKSELKQEKEKLKNLAAH</sequence>
<dbReference type="GO" id="GO:0005524">
    <property type="term" value="F:ATP binding"/>
    <property type="evidence" value="ECO:0007669"/>
    <property type="project" value="InterPro"/>
</dbReference>
<dbReference type="Pfam" id="PF07714">
    <property type="entry name" value="PK_Tyr_Ser-Thr"/>
    <property type="match status" value="2"/>
</dbReference>
<proteinExistence type="predicted"/>
<dbReference type="InterPro" id="IPR011009">
    <property type="entry name" value="Kinase-like_dom_sf"/>
</dbReference>
<protein>
    <recommendedName>
        <fullName evidence="2">Protein kinase domain-containing protein</fullName>
    </recommendedName>
</protein>
<evidence type="ECO:0000313" key="3">
    <source>
        <dbReference type="EMBL" id="GBC06337.1"/>
    </source>
</evidence>
<name>A0A2Z6SJG5_9GLOM</name>
<dbReference type="InterPro" id="IPR001245">
    <property type="entry name" value="Ser-Thr/Tyr_kinase_cat_dom"/>
</dbReference>
<dbReference type="GO" id="GO:0004674">
    <property type="term" value="F:protein serine/threonine kinase activity"/>
    <property type="evidence" value="ECO:0007669"/>
    <property type="project" value="TreeGrafter"/>
</dbReference>
<dbReference type="InterPro" id="IPR000719">
    <property type="entry name" value="Prot_kinase_dom"/>
</dbReference>
<evidence type="ECO:0000259" key="2">
    <source>
        <dbReference type="PROSITE" id="PS50011"/>
    </source>
</evidence>
<comment type="caution">
    <text evidence="3">The sequence shown here is derived from an EMBL/GenBank/DDBJ whole genome shotgun (WGS) entry which is preliminary data.</text>
</comment>
<accession>A0A2Z6SJG5</accession>
<keyword evidence="4" id="KW-1185">Reference proteome</keyword>
<dbReference type="Gene3D" id="1.10.510.10">
    <property type="entry name" value="Transferase(Phosphotransferase) domain 1"/>
    <property type="match status" value="2"/>
</dbReference>
<dbReference type="PROSITE" id="PS50011">
    <property type="entry name" value="PROTEIN_KINASE_DOM"/>
    <property type="match status" value="1"/>
</dbReference>